<dbReference type="Gene3D" id="1.10.10.60">
    <property type="entry name" value="Homeodomain-like"/>
    <property type="match status" value="1"/>
</dbReference>
<keyword evidence="3" id="KW-0238">DNA-binding</keyword>
<feature type="region of interest" description="Disordered" evidence="6">
    <location>
        <begin position="509"/>
        <end position="543"/>
    </location>
</feature>
<comment type="subcellular location">
    <subcellularLocation>
        <location evidence="1">Nucleus</location>
    </subcellularLocation>
</comment>
<dbReference type="InterPro" id="IPR006447">
    <property type="entry name" value="Myb_dom_plants"/>
</dbReference>
<feature type="compositionally biased region" description="Polar residues" evidence="6">
    <location>
        <begin position="442"/>
        <end position="451"/>
    </location>
</feature>
<feature type="region of interest" description="Disordered" evidence="6">
    <location>
        <begin position="371"/>
        <end position="488"/>
    </location>
</feature>
<feature type="domain" description="Myb-like" evidence="7">
    <location>
        <begin position="19"/>
        <end position="69"/>
    </location>
</feature>
<keyword evidence="11" id="KW-1185">Reference proteome</keyword>
<feature type="domain" description="HTH myb-type" evidence="9">
    <location>
        <begin position="19"/>
        <end position="73"/>
    </location>
</feature>
<feature type="compositionally biased region" description="Acidic residues" evidence="6">
    <location>
        <begin position="144"/>
        <end position="153"/>
    </location>
</feature>
<comment type="caution">
    <text evidence="10">The sequence shown here is derived from an EMBL/GenBank/DDBJ whole genome shotgun (WGS) entry which is preliminary data.</text>
</comment>
<evidence type="ECO:0000256" key="2">
    <source>
        <dbReference type="ARBA" id="ARBA00023015"/>
    </source>
</evidence>
<dbReference type="FunFam" id="1.10.10.60:FF:000023">
    <property type="entry name" value="protein REVEILLE 6 isoform X1"/>
    <property type="match status" value="1"/>
</dbReference>
<feature type="compositionally biased region" description="Basic and acidic residues" evidence="6">
    <location>
        <begin position="471"/>
        <end position="488"/>
    </location>
</feature>
<dbReference type="SMART" id="SM00717">
    <property type="entry name" value="SANT"/>
    <property type="match status" value="1"/>
</dbReference>
<dbReference type="PANTHER" id="PTHR12802:SF174">
    <property type="entry name" value="LATE ELONGATED HYPOCOTYL-LIKE PROTEIN"/>
    <property type="match status" value="1"/>
</dbReference>
<dbReference type="AlphaFoldDB" id="A0A9N7NTT2"/>
<dbReference type="SUPFAM" id="SSF46689">
    <property type="entry name" value="Homeodomain-like"/>
    <property type="match status" value="1"/>
</dbReference>
<dbReference type="EMBL" id="CACSLK010031421">
    <property type="protein sequence ID" value="CAA0838909.1"/>
    <property type="molecule type" value="Genomic_DNA"/>
</dbReference>
<dbReference type="PANTHER" id="PTHR12802">
    <property type="entry name" value="SWI/SNF COMPLEX-RELATED"/>
    <property type="match status" value="1"/>
</dbReference>
<evidence type="ECO:0000256" key="1">
    <source>
        <dbReference type="ARBA" id="ARBA00004123"/>
    </source>
</evidence>
<dbReference type="OrthoDB" id="118550at2759"/>
<accession>A0A9N7NTT2</accession>
<feature type="compositionally biased region" description="Low complexity" evidence="6">
    <location>
        <begin position="415"/>
        <end position="426"/>
    </location>
</feature>
<evidence type="ECO:0000259" key="8">
    <source>
        <dbReference type="PROSITE" id="PS51293"/>
    </source>
</evidence>
<dbReference type="InterPro" id="IPR017930">
    <property type="entry name" value="Myb_dom"/>
</dbReference>
<dbReference type="GO" id="GO:0005634">
    <property type="term" value="C:nucleus"/>
    <property type="evidence" value="ECO:0007669"/>
    <property type="project" value="UniProtKB-SubCell"/>
</dbReference>
<reference evidence="10" key="1">
    <citation type="submission" date="2019-12" db="EMBL/GenBank/DDBJ databases">
        <authorList>
            <person name="Scholes J."/>
        </authorList>
    </citation>
    <scope>NUCLEOTIDE SEQUENCE</scope>
</reference>
<dbReference type="Proteomes" id="UP001153555">
    <property type="component" value="Unassembled WGS sequence"/>
</dbReference>
<feature type="compositionally biased region" description="Basic and acidic residues" evidence="6">
    <location>
        <begin position="516"/>
        <end position="543"/>
    </location>
</feature>
<evidence type="ECO:0000256" key="6">
    <source>
        <dbReference type="SAM" id="MobiDB-lite"/>
    </source>
</evidence>
<dbReference type="NCBIfam" id="TIGR01557">
    <property type="entry name" value="myb_SHAQKYF"/>
    <property type="match status" value="1"/>
</dbReference>
<sequence>MDPYSSGEDLIIKTRKPYTITKQRERWTEEEHNRFLEALKLYGRAWQRIEEHIGTKTAVQIRSHAQKFFTKLEKEATVKGVTVGQALDIDIPPPRPKRKPSNPYPRKTCGGAPTLQVAVKNGNTPCSVSSSCHSKLTITLTKESEEEPNDDEKSDNGNNEQRNVPCSFLSPEKPCTFMQYGSLSKEANNHDGTAASQITVEAHTTSADYKQPLFNATNVTSQDEKFVYCEKTAEHIEKSTKYPSHVPVHILDGSLDVPGPDTAPDTSSSNQPFSDFHPSIFIPIQNQDNYHHPSFMHLSSMFSSLIVSTLSQNPATYAAARFAANLWPFSNTIGLGQPCTASASSIAAATVAAATAWWAAHGLLPPLLHTPFQIQPTPNNSRGRTENGPDNPPRVQMTNEQYHQQQKVPKSLLVASTSESEASADAKPNASEFSAENADTEAATNISSKSQKPVDRSSCGSNTPSGSDAEADAKGGENEKKTNEKEISWKEVSEEGRLAFQALFSREVLPQSFSPLHDDDKKNKEKKMLPLKENAEEKEEENRLQLDLNDICPDKQEGVIRNQEEGILTMELGPIAKLKARRTGFKPYKRCSMEAKDTSVSTNYQIEEKGPKRLRIEGEASP</sequence>
<proteinExistence type="predicted"/>
<evidence type="ECO:0000256" key="5">
    <source>
        <dbReference type="ARBA" id="ARBA00023242"/>
    </source>
</evidence>
<organism evidence="10 11">
    <name type="scientific">Striga hermonthica</name>
    <name type="common">Purple witchweed</name>
    <name type="synonym">Buchnera hermonthica</name>
    <dbReference type="NCBI Taxonomy" id="68872"/>
    <lineage>
        <taxon>Eukaryota</taxon>
        <taxon>Viridiplantae</taxon>
        <taxon>Streptophyta</taxon>
        <taxon>Embryophyta</taxon>
        <taxon>Tracheophyta</taxon>
        <taxon>Spermatophyta</taxon>
        <taxon>Magnoliopsida</taxon>
        <taxon>eudicotyledons</taxon>
        <taxon>Gunneridae</taxon>
        <taxon>Pentapetalae</taxon>
        <taxon>asterids</taxon>
        <taxon>lamiids</taxon>
        <taxon>Lamiales</taxon>
        <taxon>Orobanchaceae</taxon>
        <taxon>Buchnereae</taxon>
        <taxon>Striga</taxon>
    </lineage>
</organism>
<protein>
    <submittedName>
        <fullName evidence="10">Protein LHY</fullName>
    </submittedName>
</protein>
<dbReference type="CDD" id="cd00167">
    <property type="entry name" value="SANT"/>
    <property type="match status" value="1"/>
</dbReference>
<keyword evidence="2" id="KW-0805">Transcription regulation</keyword>
<dbReference type="GO" id="GO:0003677">
    <property type="term" value="F:DNA binding"/>
    <property type="evidence" value="ECO:0007669"/>
    <property type="project" value="UniProtKB-KW"/>
</dbReference>
<evidence type="ECO:0000259" key="7">
    <source>
        <dbReference type="PROSITE" id="PS50090"/>
    </source>
</evidence>
<evidence type="ECO:0000313" key="11">
    <source>
        <dbReference type="Proteomes" id="UP001153555"/>
    </source>
</evidence>
<gene>
    <name evidence="10" type="ORF">SHERM_05482</name>
</gene>
<evidence type="ECO:0000313" key="10">
    <source>
        <dbReference type="EMBL" id="CAA0838909.1"/>
    </source>
</evidence>
<evidence type="ECO:0000256" key="3">
    <source>
        <dbReference type="ARBA" id="ARBA00023125"/>
    </source>
</evidence>
<dbReference type="InterPro" id="IPR001005">
    <property type="entry name" value="SANT/Myb"/>
</dbReference>
<evidence type="ECO:0000256" key="4">
    <source>
        <dbReference type="ARBA" id="ARBA00023163"/>
    </source>
</evidence>
<evidence type="ECO:0000259" key="9">
    <source>
        <dbReference type="PROSITE" id="PS51294"/>
    </source>
</evidence>
<feature type="region of interest" description="Disordered" evidence="6">
    <location>
        <begin position="140"/>
        <end position="166"/>
    </location>
</feature>
<feature type="region of interest" description="Disordered" evidence="6">
    <location>
        <begin position="88"/>
        <end position="110"/>
    </location>
</feature>
<feature type="compositionally biased region" description="Polar residues" evidence="6">
    <location>
        <begin position="396"/>
        <end position="408"/>
    </location>
</feature>
<keyword evidence="4" id="KW-0804">Transcription</keyword>
<dbReference type="GO" id="GO:0010468">
    <property type="term" value="P:regulation of gene expression"/>
    <property type="evidence" value="ECO:0007669"/>
    <property type="project" value="UniProtKB-ARBA"/>
</dbReference>
<dbReference type="InterPro" id="IPR009057">
    <property type="entry name" value="Homeodomain-like_sf"/>
</dbReference>
<dbReference type="PROSITE" id="PS51293">
    <property type="entry name" value="SANT"/>
    <property type="match status" value="1"/>
</dbReference>
<keyword evidence="5" id="KW-0539">Nucleus</keyword>
<feature type="domain" description="SANT" evidence="8">
    <location>
        <begin position="22"/>
        <end position="73"/>
    </location>
</feature>
<name>A0A9N7NTT2_STRHE</name>
<dbReference type="InterPro" id="IPR017884">
    <property type="entry name" value="SANT_dom"/>
</dbReference>
<dbReference type="PROSITE" id="PS51294">
    <property type="entry name" value="HTH_MYB"/>
    <property type="match status" value="1"/>
</dbReference>
<dbReference type="Pfam" id="PF00249">
    <property type="entry name" value="Myb_DNA-binding"/>
    <property type="match status" value="1"/>
</dbReference>
<dbReference type="PROSITE" id="PS50090">
    <property type="entry name" value="MYB_LIKE"/>
    <property type="match status" value="1"/>
</dbReference>
<feature type="compositionally biased region" description="Polar residues" evidence="6">
    <location>
        <begin position="372"/>
        <end position="382"/>
    </location>
</feature>